<dbReference type="RefSeq" id="WP_072326947.1">
    <property type="nucleotide sequence ID" value="NZ_FPJW01000011.1"/>
</dbReference>
<proteinExistence type="inferred from homology"/>
<dbReference type="PROSITE" id="PS50889">
    <property type="entry name" value="S4"/>
    <property type="match status" value="1"/>
</dbReference>
<protein>
    <recommendedName>
        <fullName evidence="4">Heat shock protein 15</fullName>
    </recommendedName>
</protein>
<dbReference type="GO" id="GO:0003677">
    <property type="term" value="F:DNA binding"/>
    <property type="evidence" value="ECO:0007669"/>
    <property type="project" value="UniProtKB-KW"/>
</dbReference>
<gene>
    <name evidence="7" type="ORF">SAMN02745752_02618</name>
</gene>
<dbReference type="AlphaFoldDB" id="A0A1K1ZE84"/>
<feature type="compositionally biased region" description="Basic residues" evidence="5">
    <location>
        <begin position="116"/>
        <end position="131"/>
    </location>
</feature>
<keyword evidence="2 4" id="KW-0694">RNA-binding</keyword>
<keyword evidence="3 4" id="KW-0238">DNA-binding</keyword>
<evidence type="ECO:0000256" key="4">
    <source>
        <dbReference type="PIRNR" id="PIRNR016821"/>
    </source>
</evidence>
<dbReference type="GO" id="GO:0003727">
    <property type="term" value="F:single-stranded RNA binding"/>
    <property type="evidence" value="ECO:0007669"/>
    <property type="project" value="InterPro"/>
</dbReference>
<accession>A0A1K1ZE84</accession>
<dbReference type="STRING" id="1122209.SAMN02745752_02618"/>
<dbReference type="InterPro" id="IPR002942">
    <property type="entry name" value="S4_RNA-bd"/>
</dbReference>
<comment type="similarity">
    <text evidence="1 4">Belongs to the HSP15 family.</text>
</comment>
<keyword evidence="7" id="KW-0346">Stress response</keyword>
<dbReference type="EMBL" id="FPJW01000011">
    <property type="protein sequence ID" value="SFX72019.1"/>
    <property type="molecule type" value="Genomic_DNA"/>
</dbReference>
<evidence type="ECO:0000256" key="5">
    <source>
        <dbReference type="SAM" id="MobiDB-lite"/>
    </source>
</evidence>
<evidence type="ECO:0000313" key="7">
    <source>
        <dbReference type="EMBL" id="SFX72019.1"/>
    </source>
</evidence>
<evidence type="ECO:0000256" key="3">
    <source>
        <dbReference type="ARBA" id="ARBA00023125"/>
    </source>
</evidence>
<dbReference type="CDD" id="cd00165">
    <property type="entry name" value="S4"/>
    <property type="match status" value="1"/>
</dbReference>
<dbReference type="PIRSF" id="PIRSF016821">
    <property type="entry name" value="HSP15"/>
    <property type="match status" value="1"/>
</dbReference>
<dbReference type="SUPFAM" id="SSF55174">
    <property type="entry name" value="Alpha-L RNA-binding motif"/>
    <property type="match status" value="1"/>
</dbReference>
<feature type="domain" description="RNA-binding S4" evidence="6">
    <location>
        <begin position="8"/>
        <end position="73"/>
    </location>
</feature>
<dbReference type="GO" id="GO:0043023">
    <property type="term" value="F:ribosomal large subunit binding"/>
    <property type="evidence" value="ECO:0007669"/>
    <property type="project" value="InterPro"/>
</dbReference>
<dbReference type="SMART" id="SM00363">
    <property type="entry name" value="S4"/>
    <property type="match status" value="1"/>
</dbReference>
<dbReference type="InterPro" id="IPR025708">
    <property type="entry name" value="HSP15"/>
</dbReference>
<keyword evidence="8" id="KW-1185">Reference proteome</keyword>
<dbReference type="InterPro" id="IPR036986">
    <property type="entry name" value="S4_RNA-bd_sf"/>
</dbReference>
<dbReference type="Proteomes" id="UP000182350">
    <property type="component" value="Unassembled WGS sequence"/>
</dbReference>
<dbReference type="Pfam" id="PF01479">
    <property type="entry name" value="S4"/>
    <property type="match status" value="1"/>
</dbReference>
<dbReference type="GO" id="GO:0034605">
    <property type="term" value="P:cellular response to heat"/>
    <property type="evidence" value="ECO:0007669"/>
    <property type="project" value="InterPro"/>
</dbReference>
<feature type="compositionally biased region" description="Basic and acidic residues" evidence="5">
    <location>
        <begin position="86"/>
        <end position="102"/>
    </location>
</feature>
<organism evidence="7 8">
    <name type="scientific">Marinospirillum alkaliphilum DSM 21637</name>
    <dbReference type="NCBI Taxonomy" id="1122209"/>
    <lineage>
        <taxon>Bacteria</taxon>
        <taxon>Pseudomonadati</taxon>
        <taxon>Pseudomonadota</taxon>
        <taxon>Gammaproteobacteria</taxon>
        <taxon>Oceanospirillales</taxon>
        <taxon>Oceanospirillaceae</taxon>
        <taxon>Marinospirillum</taxon>
    </lineage>
</organism>
<evidence type="ECO:0000313" key="8">
    <source>
        <dbReference type="Proteomes" id="UP000182350"/>
    </source>
</evidence>
<evidence type="ECO:0000259" key="6">
    <source>
        <dbReference type="SMART" id="SM00363"/>
    </source>
</evidence>
<sequence>MNQAVEDIRLDKWLWAARFFKTRSLAKAAIENGKVRYDGQRPKVSRNVEVGALLEVAQGWDLREVRVLELSAQRGPASRAQQLYEETQRSIQRREQETEKRRLAGTALQAPEHRPDKKSRRQIHRFKRQEN</sequence>
<evidence type="ECO:0000256" key="2">
    <source>
        <dbReference type="ARBA" id="ARBA00022884"/>
    </source>
</evidence>
<reference evidence="7 8" key="1">
    <citation type="submission" date="2016-11" db="EMBL/GenBank/DDBJ databases">
        <authorList>
            <person name="Jaros S."/>
            <person name="Januszkiewicz K."/>
            <person name="Wedrychowicz H."/>
        </authorList>
    </citation>
    <scope>NUCLEOTIDE SEQUENCE [LARGE SCALE GENOMIC DNA]</scope>
    <source>
        <strain evidence="7 8">DSM 21637</strain>
    </source>
</reference>
<evidence type="ECO:0000256" key="1">
    <source>
        <dbReference type="ARBA" id="ARBA00008396"/>
    </source>
</evidence>
<name>A0A1K1ZE84_9GAMM</name>
<dbReference type="Gene3D" id="3.10.290.10">
    <property type="entry name" value="RNA-binding S4 domain"/>
    <property type="match status" value="1"/>
</dbReference>
<dbReference type="OrthoDB" id="9797176at2"/>
<feature type="region of interest" description="Disordered" evidence="5">
    <location>
        <begin position="74"/>
        <end position="131"/>
    </location>
</feature>